<dbReference type="InterPro" id="IPR000182">
    <property type="entry name" value="GNAT_dom"/>
</dbReference>
<organism evidence="3 4">
    <name type="scientific">Rossellomorea marisflavi</name>
    <dbReference type="NCBI Taxonomy" id="189381"/>
    <lineage>
        <taxon>Bacteria</taxon>
        <taxon>Bacillati</taxon>
        <taxon>Bacillota</taxon>
        <taxon>Bacilli</taxon>
        <taxon>Bacillales</taxon>
        <taxon>Bacillaceae</taxon>
        <taxon>Rossellomorea</taxon>
    </lineage>
</organism>
<dbReference type="AlphaFoldDB" id="A0A0M0G5F9"/>
<name>A0A0M0G5F9_9BACI</name>
<dbReference type="Pfam" id="PF00583">
    <property type="entry name" value="Acetyltransf_1"/>
    <property type="match status" value="1"/>
</dbReference>
<dbReference type="PANTHER" id="PTHR13947">
    <property type="entry name" value="GNAT FAMILY N-ACETYLTRANSFERASE"/>
    <property type="match status" value="1"/>
</dbReference>
<comment type="caution">
    <text evidence="3">The sequence shown here is derived from an EMBL/GenBank/DDBJ whole genome shotgun (WGS) entry which is preliminary data.</text>
</comment>
<dbReference type="GO" id="GO:0008080">
    <property type="term" value="F:N-acetyltransferase activity"/>
    <property type="evidence" value="ECO:0007669"/>
    <property type="project" value="InterPro"/>
</dbReference>
<keyword evidence="4" id="KW-1185">Reference proteome</keyword>
<feature type="domain" description="N-acetyltransferase" evidence="2">
    <location>
        <begin position="1"/>
        <end position="149"/>
    </location>
</feature>
<dbReference type="OrthoDB" id="2665328at2"/>
<protein>
    <recommendedName>
        <fullName evidence="2">N-acetyltransferase domain-containing protein</fullName>
    </recommendedName>
</protein>
<dbReference type="InterPro" id="IPR050769">
    <property type="entry name" value="NAT_camello-type"/>
</dbReference>
<dbReference type="STRING" id="189381.GCA_900166615_01123"/>
<evidence type="ECO:0000259" key="2">
    <source>
        <dbReference type="PROSITE" id="PS51186"/>
    </source>
</evidence>
<dbReference type="CDD" id="cd04301">
    <property type="entry name" value="NAT_SF"/>
    <property type="match status" value="1"/>
</dbReference>
<dbReference type="PROSITE" id="PS51186">
    <property type="entry name" value="GNAT"/>
    <property type="match status" value="1"/>
</dbReference>
<evidence type="ECO:0000256" key="1">
    <source>
        <dbReference type="ARBA" id="ARBA00022679"/>
    </source>
</evidence>
<dbReference type="InterPro" id="IPR016181">
    <property type="entry name" value="Acyl_CoA_acyltransferase"/>
</dbReference>
<evidence type="ECO:0000313" key="4">
    <source>
        <dbReference type="Proteomes" id="UP000037405"/>
    </source>
</evidence>
<dbReference type="PANTHER" id="PTHR13947:SF37">
    <property type="entry name" value="LD18367P"/>
    <property type="match status" value="1"/>
</dbReference>
<dbReference type="Gene3D" id="3.40.630.30">
    <property type="match status" value="1"/>
</dbReference>
<sequence length="157" mass="17705">MDISRITLEECEEAKNLILEGFRERFGWIDDTLNPDIKDIAACYDGVDNHFFVGKDQQGIVCTGALKRQGVSTYEIVRMSVRADMRSKGLGRTMLQHLEDAAKSLKAVKLVLETNRAWEDAVGFYKRSGFINTGENESRFYFEKILTGPSRPSSVSS</sequence>
<evidence type="ECO:0000313" key="3">
    <source>
        <dbReference type="EMBL" id="KON85089.1"/>
    </source>
</evidence>
<gene>
    <name evidence="3" type="ORF">AF331_14005</name>
</gene>
<accession>A0A0M0G5F9</accession>
<dbReference type="EMBL" id="LGUE01000004">
    <property type="protein sequence ID" value="KON85089.1"/>
    <property type="molecule type" value="Genomic_DNA"/>
</dbReference>
<dbReference type="RefSeq" id="WP_053428691.1">
    <property type="nucleotide sequence ID" value="NZ_JAUKEH010000002.1"/>
</dbReference>
<dbReference type="SUPFAM" id="SSF55729">
    <property type="entry name" value="Acyl-CoA N-acyltransferases (Nat)"/>
    <property type="match status" value="1"/>
</dbReference>
<proteinExistence type="predicted"/>
<keyword evidence="1" id="KW-0808">Transferase</keyword>
<dbReference type="Proteomes" id="UP000037405">
    <property type="component" value="Unassembled WGS sequence"/>
</dbReference>
<reference evidence="4" key="1">
    <citation type="submission" date="2015-07" db="EMBL/GenBank/DDBJ databases">
        <title>Fjat-14235 jcm11544.</title>
        <authorList>
            <person name="Liu B."/>
            <person name="Wang J."/>
            <person name="Zhu Y."/>
            <person name="Liu G."/>
            <person name="Chen Q."/>
            <person name="Chen Z."/>
            <person name="Lan J."/>
            <person name="Che J."/>
            <person name="Ge C."/>
            <person name="Shi H."/>
            <person name="Pan Z."/>
            <person name="Liu X."/>
        </authorList>
    </citation>
    <scope>NUCLEOTIDE SEQUENCE [LARGE SCALE GENOMIC DNA]</scope>
    <source>
        <strain evidence="4">JCM 11544</strain>
    </source>
</reference>